<dbReference type="SUPFAM" id="SSF56235">
    <property type="entry name" value="N-terminal nucleophile aminohydrolases (Ntn hydrolases)"/>
    <property type="match status" value="1"/>
</dbReference>
<dbReference type="InterPro" id="IPR001353">
    <property type="entry name" value="Proteasome_sua/b"/>
</dbReference>
<reference evidence="2 3" key="1">
    <citation type="submission" date="2024-10" db="EMBL/GenBank/DDBJ databases">
        <title>Updated reference genomes for cyclostephanoid diatoms.</title>
        <authorList>
            <person name="Roberts W.R."/>
            <person name="Alverson A.J."/>
        </authorList>
    </citation>
    <scope>NUCLEOTIDE SEQUENCE [LARGE SCALE GENOMIC DNA]</scope>
    <source>
        <strain evidence="2 3">AJA232-27</strain>
    </source>
</reference>
<dbReference type="EMBL" id="JALLBG020000293">
    <property type="protein sequence ID" value="KAL3756771.1"/>
    <property type="molecule type" value="Genomic_DNA"/>
</dbReference>
<feature type="chain" id="PRO_5044774953" description="Proteasome endopeptidase complex" evidence="1">
    <location>
        <begin position="33"/>
        <end position="358"/>
    </location>
</feature>
<comment type="caution">
    <text evidence="2">The sequence shown here is derived from an EMBL/GenBank/DDBJ whole genome shotgun (WGS) entry which is preliminary data.</text>
</comment>
<dbReference type="Proteomes" id="UP001530293">
    <property type="component" value="Unassembled WGS sequence"/>
</dbReference>
<evidence type="ECO:0000313" key="2">
    <source>
        <dbReference type="EMBL" id="KAL3756771.1"/>
    </source>
</evidence>
<protein>
    <recommendedName>
        <fullName evidence="4">Proteasome endopeptidase complex</fullName>
    </recommendedName>
</protein>
<dbReference type="Pfam" id="PF00227">
    <property type="entry name" value="Proteasome"/>
    <property type="match status" value="1"/>
</dbReference>
<evidence type="ECO:0000256" key="1">
    <source>
        <dbReference type="SAM" id="SignalP"/>
    </source>
</evidence>
<feature type="signal peptide" evidence="1">
    <location>
        <begin position="1"/>
        <end position="32"/>
    </location>
</feature>
<sequence length="358" mass="39316">MKTAAMPTLSAHHLLLPILFFTIVDNLRVAWAQQSSAGQDTLIGIVGRDFVMMGADSSTSSGGGIALTSSNIDKIAVIHDGNACLTAKDRGWFDFSRESMEQQAVAAGFAGDVGDADRLIGLLKTHAQIMEYEAGIGNDVECVFDGQLGSTSAENIFGPVSTAGLDAESIANLARSEIASRMRSRQPLQLCLLVGGMIRCSNPEGASTDSNIVNRVLKQISSASAAYNSHSEHGESNEIEQARTMLDRSDRDRHVSTLNEDDGKSSNPFLIPRLFWLDQYGSLQSMRYAAHGFGSNFAYSVLDQRFRNDMTRHEAVELLRECFEQLRLRYIINSPRPPRIKCIDRFGVVEVIDNKLRH</sequence>
<dbReference type="AlphaFoldDB" id="A0ABD3M3Z9"/>
<accession>A0ABD3M3Z9</accession>
<gene>
    <name evidence="2" type="ORF">ACHAWU_003521</name>
</gene>
<keyword evidence="3" id="KW-1185">Reference proteome</keyword>
<dbReference type="InterPro" id="IPR029055">
    <property type="entry name" value="Ntn_hydrolases_N"/>
</dbReference>
<organism evidence="2 3">
    <name type="scientific">Discostella pseudostelligera</name>
    <dbReference type="NCBI Taxonomy" id="259834"/>
    <lineage>
        <taxon>Eukaryota</taxon>
        <taxon>Sar</taxon>
        <taxon>Stramenopiles</taxon>
        <taxon>Ochrophyta</taxon>
        <taxon>Bacillariophyta</taxon>
        <taxon>Coscinodiscophyceae</taxon>
        <taxon>Thalassiosirophycidae</taxon>
        <taxon>Stephanodiscales</taxon>
        <taxon>Stephanodiscaceae</taxon>
        <taxon>Discostella</taxon>
    </lineage>
</organism>
<evidence type="ECO:0000313" key="3">
    <source>
        <dbReference type="Proteomes" id="UP001530293"/>
    </source>
</evidence>
<dbReference type="Gene3D" id="3.60.20.10">
    <property type="entry name" value="Glutamine Phosphoribosylpyrophosphate, subunit 1, domain 1"/>
    <property type="match status" value="1"/>
</dbReference>
<keyword evidence="1" id="KW-0732">Signal</keyword>
<name>A0ABD3M3Z9_9STRA</name>
<proteinExistence type="predicted"/>
<evidence type="ECO:0008006" key="4">
    <source>
        <dbReference type="Google" id="ProtNLM"/>
    </source>
</evidence>